<dbReference type="SMART" id="SM00654">
    <property type="entry name" value="eIF6"/>
    <property type="match status" value="1"/>
</dbReference>
<dbReference type="AlphaFoldDB" id="A0ABD2PN29"/>
<evidence type="ECO:0000256" key="4">
    <source>
        <dbReference type="ARBA" id="ARBA00023242"/>
    </source>
</evidence>
<keyword evidence="8" id="KW-1185">Reference proteome</keyword>
<comment type="subcellular location">
    <subcellularLocation>
        <location evidence="6">Cytoplasm</location>
    </subcellularLocation>
    <subcellularLocation>
        <location evidence="6">Nucleus</location>
        <location evidence="6">Nucleolus</location>
    </subcellularLocation>
    <text evidence="6">Shuttles between cytoplasm and nucleus/nucleolus.</text>
</comment>
<dbReference type="GO" id="GO:0005730">
    <property type="term" value="C:nucleolus"/>
    <property type="evidence" value="ECO:0007669"/>
    <property type="project" value="UniProtKB-SubCell"/>
</dbReference>
<dbReference type="Proteomes" id="UP001626550">
    <property type="component" value="Unassembled WGS sequence"/>
</dbReference>
<comment type="similarity">
    <text evidence="6">Belongs to the eIF-6 family.</text>
</comment>
<evidence type="ECO:0000256" key="1">
    <source>
        <dbReference type="ARBA" id="ARBA00022490"/>
    </source>
</evidence>
<comment type="function">
    <text evidence="6">Binds to the 60S ribosomal subunit and prevents its association with the 40S ribosomal subunit to form the 80S initiation complex in the cytoplasm. May also be involved in ribosome biogenesis.</text>
</comment>
<keyword evidence="6" id="KW-0690">Ribosome biogenesis</keyword>
<dbReference type="GO" id="GO:0042256">
    <property type="term" value="P:cytosolic ribosome assembly"/>
    <property type="evidence" value="ECO:0007669"/>
    <property type="project" value="UniProtKB-UniRule"/>
</dbReference>
<name>A0ABD2PN29_9PLAT</name>
<dbReference type="GO" id="GO:0043023">
    <property type="term" value="F:ribosomal large subunit binding"/>
    <property type="evidence" value="ECO:0007669"/>
    <property type="project" value="UniProtKB-UniRule"/>
</dbReference>
<dbReference type="NCBIfam" id="TIGR00323">
    <property type="entry name" value="eIF-6"/>
    <property type="match status" value="1"/>
</dbReference>
<keyword evidence="2 6" id="KW-0396">Initiation factor</keyword>
<dbReference type="GO" id="GO:0005737">
    <property type="term" value="C:cytoplasm"/>
    <property type="evidence" value="ECO:0007669"/>
    <property type="project" value="UniProtKB-SubCell"/>
</dbReference>
<dbReference type="HAMAP" id="MF_00032">
    <property type="entry name" value="eIF_6"/>
    <property type="match status" value="1"/>
</dbReference>
<dbReference type="Gene3D" id="3.75.10.10">
    <property type="entry name" value="L-arginine/glycine Amidinotransferase, Chain A"/>
    <property type="match status" value="1"/>
</dbReference>
<organism evidence="7 8">
    <name type="scientific">Cichlidogyrus casuarinus</name>
    <dbReference type="NCBI Taxonomy" id="1844966"/>
    <lineage>
        <taxon>Eukaryota</taxon>
        <taxon>Metazoa</taxon>
        <taxon>Spiralia</taxon>
        <taxon>Lophotrochozoa</taxon>
        <taxon>Platyhelminthes</taxon>
        <taxon>Monogenea</taxon>
        <taxon>Monopisthocotylea</taxon>
        <taxon>Dactylogyridea</taxon>
        <taxon>Ancyrocephalidae</taxon>
        <taxon>Cichlidogyrus</taxon>
    </lineage>
</organism>
<evidence type="ECO:0000256" key="3">
    <source>
        <dbReference type="ARBA" id="ARBA00022917"/>
    </source>
</evidence>
<evidence type="ECO:0000313" key="7">
    <source>
        <dbReference type="EMBL" id="KAL3308097.1"/>
    </source>
</evidence>
<dbReference type="GO" id="GO:0042273">
    <property type="term" value="P:ribosomal large subunit biogenesis"/>
    <property type="evidence" value="ECO:0007669"/>
    <property type="project" value="UniProtKB-UniRule"/>
</dbReference>
<dbReference type="GO" id="GO:0003743">
    <property type="term" value="F:translation initiation factor activity"/>
    <property type="evidence" value="ECO:0007669"/>
    <property type="project" value="UniProtKB-UniRule"/>
</dbReference>
<protein>
    <recommendedName>
        <fullName evidence="6">Eukaryotic translation initiation factor 6</fullName>
        <shortName evidence="6">eIF-6</shortName>
    </recommendedName>
</protein>
<keyword evidence="3 6" id="KW-0648">Protein biosynthesis</keyword>
<proteinExistence type="inferred from homology"/>
<sequence length="245" mass="26638">MAQRTQYQGNNDVGVYAKLTNSYCLVPISPSDCFFNDFESELSDTIPVIHTTINEIQSVGRISAGNRHGLLLPINTKDNELMHIRNSLPDNVEVHRIEERLSALGNIILCNDHFALVNPALDKNTIDLISDVLQVTVFPMLIGDQGLCGSYAVLTNQGCMVHPGTSREQMKELACLLNLPVCSGTVNQGVASVGGGLVANDWIAFTGLRTTATEISIIDKIFKLDATKSALPPSRLKDAIVEEMT</sequence>
<keyword evidence="1 6" id="KW-0963">Cytoplasm</keyword>
<dbReference type="FunFam" id="3.75.10.10:FF:000001">
    <property type="entry name" value="Eukaryotic translation initiation factor 6"/>
    <property type="match status" value="1"/>
</dbReference>
<evidence type="ECO:0000256" key="5">
    <source>
        <dbReference type="ARBA" id="ARBA00062592"/>
    </source>
</evidence>
<reference evidence="7 8" key="1">
    <citation type="submission" date="2024-11" db="EMBL/GenBank/DDBJ databases">
        <title>Adaptive evolution of stress response genes in parasites aligns with host niche diversity.</title>
        <authorList>
            <person name="Hahn C."/>
            <person name="Resl P."/>
        </authorList>
    </citation>
    <scope>NUCLEOTIDE SEQUENCE [LARGE SCALE GENOMIC DNA]</scope>
    <source>
        <strain evidence="7">EGGRZ-B1_66</strain>
        <tissue evidence="7">Body</tissue>
    </source>
</reference>
<comment type="subunit">
    <text evidence="5">Monomer. Associates with the 60S ribosomal subunit. Interacts with RACK1. Interacts with DICER1, AGO2, TARBP2, MOV10 and RPL7A; they form a large RNA-induced silencing complex (RISC).</text>
</comment>
<dbReference type="PIRSF" id="PIRSF006413">
    <property type="entry name" value="IF-6"/>
    <property type="match status" value="1"/>
</dbReference>
<dbReference type="SUPFAM" id="SSF55909">
    <property type="entry name" value="Pentein"/>
    <property type="match status" value="1"/>
</dbReference>
<comment type="caution">
    <text evidence="7">The sequence shown here is derived from an EMBL/GenBank/DDBJ whole genome shotgun (WGS) entry which is preliminary data.</text>
</comment>
<dbReference type="InterPro" id="IPR002769">
    <property type="entry name" value="eIF6"/>
</dbReference>
<keyword evidence="4 6" id="KW-0539">Nucleus</keyword>
<gene>
    <name evidence="6 7" type="primary">EIF6</name>
    <name evidence="7" type="ORF">Ciccas_013377</name>
</gene>
<accession>A0ABD2PN29</accession>
<evidence type="ECO:0000313" key="8">
    <source>
        <dbReference type="Proteomes" id="UP001626550"/>
    </source>
</evidence>
<dbReference type="PANTHER" id="PTHR10784">
    <property type="entry name" value="TRANSLATION INITIATION FACTOR 6"/>
    <property type="match status" value="1"/>
</dbReference>
<dbReference type="Pfam" id="PF01912">
    <property type="entry name" value="eIF-6"/>
    <property type="match status" value="1"/>
</dbReference>
<evidence type="ECO:0000256" key="6">
    <source>
        <dbReference type="HAMAP-Rule" id="MF_03132"/>
    </source>
</evidence>
<evidence type="ECO:0000256" key="2">
    <source>
        <dbReference type="ARBA" id="ARBA00022540"/>
    </source>
</evidence>
<dbReference type="EMBL" id="JBJKFK010005891">
    <property type="protein sequence ID" value="KAL3308097.1"/>
    <property type="molecule type" value="Genomic_DNA"/>
</dbReference>
<dbReference type="CDD" id="cd00527">
    <property type="entry name" value="IF6"/>
    <property type="match status" value="1"/>
</dbReference>